<proteinExistence type="predicted"/>
<keyword evidence="3" id="KW-0677">Repeat</keyword>
<accession>A0ABP0SAP0</accession>
<dbReference type="PANTHER" id="PTHR24113">
    <property type="entry name" value="RAN GTPASE-ACTIVATING PROTEIN 1"/>
    <property type="match status" value="1"/>
</dbReference>
<keyword evidence="2" id="KW-0433">Leucine-rich repeat</keyword>
<dbReference type="Pfam" id="PF13516">
    <property type="entry name" value="LRR_6"/>
    <property type="match status" value="1"/>
</dbReference>
<comment type="caution">
    <text evidence="4">The sequence shown here is derived from an EMBL/GenBank/DDBJ whole genome shotgun (WGS) entry which is preliminary data.</text>
</comment>
<dbReference type="InterPro" id="IPR032675">
    <property type="entry name" value="LRR_dom_sf"/>
</dbReference>
<dbReference type="InterPro" id="IPR001611">
    <property type="entry name" value="Leu-rich_rpt"/>
</dbReference>
<dbReference type="Gene3D" id="3.80.10.10">
    <property type="entry name" value="Ribonuclease Inhibitor"/>
    <property type="match status" value="1"/>
</dbReference>
<dbReference type="SUPFAM" id="SSF52047">
    <property type="entry name" value="RNI-like"/>
    <property type="match status" value="1"/>
</dbReference>
<keyword evidence="5" id="KW-1185">Reference proteome</keyword>
<sequence>MIANLFSDKDRCFTLAMGQSAGCDNLPCCTKDSSASQEVVRARPVAYCTYEATDGQQLAKGALPLPSSFLQATKSDEEKTKKSVDLTNPGASANPEFKAFAEALGKHQVATQIHLWGGEIKDEGAKVLAAALRQYRSVTKIDLGYNGITDEGAKALIEALRQNRSITNVNLLGNDISAEVLWQIEEALKANRAVAVAEAKVSARSAKGDRACCILS</sequence>
<evidence type="ECO:0000256" key="1">
    <source>
        <dbReference type="ARBA" id="ARBA00022468"/>
    </source>
</evidence>
<evidence type="ECO:0000313" key="5">
    <source>
        <dbReference type="Proteomes" id="UP001642464"/>
    </source>
</evidence>
<keyword evidence="1" id="KW-0343">GTPase activation</keyword>
<reference evidence="4 5" key="1">
    <citation type="submission" date="2024-02" db="EMBL/GenBank/DDBJ databases">
        <authorList>
            <person name="Chen Y."/>
            <person name="Shah S."/>
            <person name="Dougan E. K."/>
            <person name="Thang M."/>
            <person name="Chan C."/>
        </authorList>
    </citation>
    <scope>NUCLEOTIDE SEQUENCE [LARGE SCALE GENOMIC DNA]</scope>
</reference>
<evidence type="ECO:0000256" key="3">
    <source>
        <dbReference type="ARBA" id="ARBA00022737"/>
    </source>
</evidence>
<evidence type="ECO:0000313" key="4">
    <source>
        <dbReference type="EMBL" id="CAK9109396.1"/>
    </source>
</evidence>
<dbReference type="Proteomes" id="UP001642464">
    <property type="component" value="Unassembled WGS sequence"/>
</dbReference>
<protein>
    <submittedName>
        <fullName evidence="4">Nucleotide-binding oligomerization domain-containing protein 1 (Caspase recruitment domain-containing protein 4)</fullName>
    </submittedName>
</protein>
<gene>
    <name evidence="4" type="ORF">SCF082_LOCUS50837</name>
</gene>
<dbReference type="SMART" id="SM00368">
    <property type="entry name" value="LRR_RI"/>
    <property type="match status" value="3"/>
</dbReference>
<name>A0ABP0SAP0_9DINO</name>
<evidence type="ECO:0000256" key="2">
    <source>
        <dbReference type="ARBA" id="ARBA00022614"/>
    </source>
</evidence>
<dbReference type="InterPro" id="IPR027038">
    <property type="entry name" value="RanGap"/>
</dbReference>
<dbReference type="PANTHER" id="PTHR24113:SF12">
    <property type="entry name" value="RAN GTPASE-ACTIVATING PROTEIN 1"/>
    <property type="match status" value="1"/>
</dbReference>
<organism evidence="4 5">
    <name type="scientific">Durusdinium trenchii</name>
    <dbReference type="NCBI Taxonomy" id="1381693"/>
    <lineage>
        <taxon>Eukaryota</taxon>
        <taxon>Sar</taxon>
        <taxon>Alveolata</taxon>
        <taxon>Dinophyceae</taxon>
        <taxon>Suessiales</taxon>
        <taxon>Symbiodiniaceae</taxon>
        <taxon>Durusdinium</taxon>
    </lineage>
</organism>
<dbReference type="EMBL" id="CAXAMM010043288">
    <property type="protein sequence ID" value="CAK9109396.1"/>
    <property type="molecule type" value="Genomic_DNA"/>
</dbReference>